<keyword evidence="4" id="KW-0934">Plastid</keyword>
<feature type="transmembrane region" description="Helical" evidence="13">
    <location>
        <begin position="312"/>
        <end position="339"/>
    </location>
</feature>
<evidence type="ECO:0000256" key="13">
    <source>
        <dbReference type="SAM" id="Phobius"/>
    </source>
</evidence>
<dbReference type="GO" id="GO:0008237">
    <property type="term" value="F:metallopeptidase activity"/>
    <property type="evidence" value="ECO:0007669"/>
    <property type="project" value="UniProtKB-KW"/>
</dbReference>
<proteinExistence type="inferred from homology"/>
<evidence type="ECO:0000256" key="8">
    <source>
        <dbReference type="ARBA" id="ARBA00022946"/>
    </source>
</evidence>
<keyword evidence="15" id="KW-1185">Reference proteome</keyword>
<evidence type="ECO:0000256" key="10">
    <source>
        <dbReference type="ARBA" id="ARBA00023049"/>
    </source>
</evidence>
<evidence type="ECO:0000313" key="14">
    <source>
        <dbReference type="EMBL" id="KAL2642448.1"/>
    </source>
</evidence>
<evidence type="ECO:0000256" key="7">
    <source>
        <dbReference type="ARBA" id="ARBA00022801"/>
    </source>
</evidence>
<keyword evidence="10" id="KW-0482">Metalloprotease</keyword>
<protein>
    <recommendedName>
        <fullName evidence="16">Zinc metallopeptidase EGY3, chloroplastic</fullName>
    </recommendedName>
</protein>
<feature type="region of interest" description="Disordered" evidence="12">
    <location>
        <begin position="103"/>
        <end position="142"/>
    </location>
</feature>
<keyword evidence="8" id="KW-0809">Transit peptide</keyword>
<feature type="transmembrane region" description="Helical" evidence="13">
    <location>
        <begin position="577"/>
        <end position="596"/>
    </location>
</feature>
<keyword evidence="11 13" id="KW-0472">Membrane</keyword>
<evidence type="ECO:0000256" key="11">
    <source>
        <dbReference type="ARBA" id="ARBA00023136"/>
    </source>
</evidence>
<feature type="transmembrane region" description="Helical" evidence="13">
    <location>
        <begin position="345"/>
        <end position="363"/>
    </location>
</feature>
<evidence type="ECO:0000256" key="9">
    <source>
        <dbReference type="ARBA" id="ARBA00022989"/>
    </source>
</evidence>
<feature type="transmembrane region" description="Helical" evidence="13">
    <location>
        <begin position="527"/>
        <end position="557"/>
    </location>
</feature>
<dbReference type="GO" id="GO:0031969">
    <property type="term" value="C:chloroplast membrane"/>
    <property type="evidence" value="ECO:0007669"/>
    <property type="project" value="UniProtKB-SubCell"/>
</dbReference>
<dbReference type="InterPro" id="IPR044838">
    <property type="entry name" value="EGY1-like"/>
</dbReference>
<dbReference type="PANTHER" id="PTHR31412">
    <property type="entry name" value="ZINC METALLOPROTEASE EGY1"/>
    <property type="match status" value="1"/>
</dbReference>
<dbReference type="PANTHER" id="PTHR31412:SF2">
    <property type="entry name" value="ZINC METALLOPEPTIDASE EGY3, CHLOROPLASTIC-RELATED"/>
    <property type="match status" value="1"/>
</dbReference>
<comment type="caution">
    <text evidence="14">The sequence shown here is derived from an EMBL/GenBank/DDBJ whole genome shotgun (WGS) entry which is preliminary data.</text>
</comment>
<evidence type="ECO:0000256" key="3">
    <source>
        <dbReference type="ARBA" id="ARBA00022528"/>
    </source>
</evidence>
<evidence type="ECO:0008006" key="16">
    <source>
        <dbReference type="Google" id="ProtNLM"/>
    </source>
</evidence>
<feature type="transmembrane region" description="Helical" evidence="13">
    <location>
        <begin position="413"/>
        <end position="433"/>
    </location>
</feature>
<keyword evidence="5" id="KW-0645">Protease</keyword>
<gene>
    <name evidence="14" type="ORF">R1flu_010035</name>
</gene>
<sequence length="613" mass="67523">MEHLRGQTQAPLSAAERNSPLKNKSMALASPVCFSAGLVFDAASSANSNLTRKRVCGLTSSPQLVQRRRSTSLQSKIWGHKVCKGERRYGSSLKQRKLRQLTVAATEDDDKKASNSPGALMDEDGEDKPKEQSGNGDVRKEAKVDWKTDEDLKKFLSNPSIETLLKVEGKRTEQRLKELESLQDKGNIFTDFFNNLTKNNLRREKERLQKAQETFKALDIPKLKSCFGYDTFFATDARRFGDGAIFVGNMRRPLDEVKPRLEKSLSESAGREVDIWFMEENTGSGEIKQICVVQPKAEIDLQFSADKLSTPYGYLAAVLLGVTTIGTVALMSGFFLPSYTNFDDYISRVLPLFAGFVSIFITSEIATRLTAAKYGVDLSPSFLVPSTWTGCLGVQNNFESLLPSKKALFDISAARITSAYVTSFALALTAFILDGSFNGGDNALFIRPQFFFSNPLLSFVQYVTGPYTDELGNVLPQAVEGLGVPVDPLAFAGLLGIVVTSLNMLPCGRLEGGRITQALFGRRQAKLLSFFTSLALGVGGLSGSVLCLVWAFFVTFFRNGEELPAQDEITPIDQNRYIWGFALALICALTLFPNSAGTFPSPLYTPPFFRNDF</sequence>
<comment type="subcellular location">
    <subcellularLocation>
        <location evidence="1">Plastid</location>
        <location evidence="1">Chloroplast membrane</location>
        <topology evidence="1">Multi-pass membrane protein</topology>
    </subcellularLocation>
</comment>
<dbReference type="GO" id="GO:0006508">
    <property type="term" value="P:proteolysis"/>
    <property type="evidence" value="ECO:0007669"/>
    <property type="project" value="UniProtKB-KW"/>
</dbReference>
<reference evidence="14 15" key="1">
    <citation type="submission" date="2024-09" db="EMBL/GenBank/DDBJ databases">
        <title>Chromosome-scale assembly of Riccia fluitans.</title>
        <authorList>
            <person name="Paukszto L."/>
            <person name="Sawicki J."/>
            <person name="Karawczyk K."/>
            <person name="Piernik-Szablinska J."/>
            <person name="Szczecinska M."/>
            <person name="Mazdziarz M."/>
        </authorList>
    </citation>
    <scope>NUCLEOTIDE SEQUENCE [LARGE SCALE GENOMIC DNA]</scope>
    <source>
        <strain evidence="14">Rf_01</strain>
        <tissue evidence="14">Aerial parts of the thallus</tissue>
    </source>
</reference>
<comment type="similarity">
    <text evidence="2">Belongs to the peptidase M50B family.</text>
</comment>
<evidence type="ECO:0000256" key="6">
    <source>
        <dbReference type="ARBA" id="ARBA00022692"/>
    </source>
</evidence>
<accession>A0ABD1Z3V1</accession>
<dbReference type="AlphaFoldDB" id="A0ABD1Z3V1"/>
<name>A0ABD1Z3V1_9MARC</name>
<evidence type="ECO:0000256" key="5">
    <source>
        <dbReference type="ARBA" id="ARBA00022670"/>
    </source>
</evidence>
<keyword evidence="3" id="KW-0150">Chloroplast</keyword>
<evidence type="ECO:0000256" key="4">
    <source>
        <dbReference type="ARBA" id="ARBA00022640"/>
    </source>
</evidence>
<keyword evidence="9 13" id="KW-1133">Transmembrane helix</keyword>
<evidence type="ECO:0000256" key="12">
    <source>
        <dbReference type="SAM" id="MobiDB-lite"/>
    </source>
</evidence>
<dbReference type="EMBL" id="JBHFFA010000002">
    <property type="protein sequence ID" value="KAL2642448.1"/>
    <property type="molecule type" value="Genomic_DNA"/>
</dbReference>
<organism evidence="14 15">
    <name type="scientific">Riccia fluitans</name>
    <dbReference type="NCBI Taxonomy" id="41844"/>
    <lineage>
        <taxon>Eukaryota</taxon>
        <taxon>Viridiplantae</taxon>
        <taxon>Streptophyta</taxon>
        <taxon>Embryophyta</taxon>
        <taxon>Marchantiophyta</taxon>
        <taxon>Marchantiopsida</taxon>
        <taxon>Marchantiidae</taxon>
        <taxon>Marchantiales</taxon>
        <taxon>Ricciaceae</taxon>
        <taxon>Riccia</taxon>
    </lineage>
</organism>
<evidence type="ECO:0000256" key="1">
    <source>
        <dbReference type="ARBA" id="ARBA00004508"/>
    </source>
</evidence>
<dbReference type="CDD" id="cd05709">
    <property type="entry name" value="S2P-M50"/>
    <property type="match status" value="1"/>
</dbReference>
<feature type="compositionally biased region" description="Basic and acidic residues" evidence="12">
    <location>
        <begin position="127"/>
        <end position="142"/>
    </location>
</feature>
<evidence type="ECO:0000256" key="2">
    <source>
        <dbReference type="ARBA" id="ARBA00007931"/>
    </source>
</evidence>
<keyword evidence="6 13" id="KW-0812">Transmembrane</keyword>
<dbReference type="Proteomes" id="UP001605036">
    <property type="component" value="Unassembled WGS sequence"/>
</dbReference>
<evidence type="ECO:0000313" key="15">
    <source>
        <dbReference type="Proteomes" id="UP001605036"/>
    </source>
</evidence>
<keyword evidence="7" id="KW-0378">Hydrolase</keyword>